<dbReference type="Proteomes" id="UP001498398">
    <property type="component" value="Unassembled WGS sequence"/>
</dbReference>
<evidence type="ECO:0000313" key="13">
    <source>
        <dbReference type="Proteomes" id="UP001498398"/>
    </source>
</evidence>
<organism evidence="12 13">
    <name type="scientific">Marasmiellus scandens</name>
    <dbReference type="NCBI Taxonomy" id="2682957"/>
    <lineage>
        <taxon>Eukaryota</taxon>
        <taxon>Fungi</taxon>
        <taxon>Dikarya</taxon>
        <taxon>Basidiomycota</taxon>
        <taxon>Agaricomycotina</taxon>
        <taxon>Agaricomycetes</taxon>
        <taxon>Agaricomycetidae</taxon>
        <taxon>Agaricales</taxon>
        <taxon>Marasmiineae</taxon>
        <taxon>Omphalotaceae</taxon>
        <taxon>Marasmiellus</taxon>
    </lineage>
</organism>
<evidence type="ECO:0000256" key="5">
    <source>
        <dbReference type="ARBA" id="ARBA00022777"/>
    </source>
</evidence>
<keyword evidence="1 8" id="KW-0723">Serine/threonine-protein kinase</keyword>
<dbReference type="InterPro" id="IPR000719">
    <property type="entry name" value="Prot_kinase_dom"/>
</dbReference>
<evidence type="ECO:0000256" key="4">
    <source>
        <dbReference type="ARBA" id="ARBA00022741"/>
    </source>
</evidence>
<evidence type="ECO:0000256" key="9">
    <source>
        <dbReference type="SAM" id="MobiDB-lite"/>
    </source>
</evidence>
<keyword evidence="6 7" id="KW-0067">ATP-binding</keyword>
<dbReference type="InterPro" id="IPR000959">
    <property type="entry name" value="POLO_box_dom"/>
</dbReference>
<dbReference type="InterPro" id="IPR033695">
    <property type="entry name" value="POLO_box_2"/>
</dbReference>
<dbReference type="Gene3D" id="1.10.510.10">
    <property type="entry name" value="Transferase(Phosphotransferase) domain 1"/>
    <property type="match status" value="1"/>
</dbReference>
<dbReference type="EMBL" id="JBANRG010000010">
    <property type="protein sequence ID" value="KAK7462767.1"/>
    <property type="molecule type" value="Genomic_DNA"/>
</dbReference>
<evidence type="ECO:0000256" key="1">
    <source>
        <dbReference type="ARBA" id="ARBA00022527"/>
    </source>
</evidence>
<comment type="similarity">
    <text evidence="8">Belongs to the protein kinase superfamily. Ser/Thr protein kinase family. CDC5/Polo subfamily.</text>
</comment>
<dbReference type="Pfam" id="PF00069">
    <property type="entry name" value="Pkinase"/>
    <property type="match status" value="1"/>
</dbReference>
<dbReference type="CDD" id="cd13117">
    <property type="entry name" value="POLO_box_2"/>
    <property type="match status" value="1"/>
</dbReference>
<feature type="region of interest" description="Disordered" evidence="9">
    <location>
        <begin position="380"/>
        <end position="429"/>
    </location>
</feature>
<dbReference type="InterPro" id="IPR036947">
    <property type="entry name" value="POLO_box_dom_sf"/>
</dbReference>
<dbReference type="Gene3D" id="3.30.1120.30">
    <property type="entry name" value="POLO box domain"/>
    <property type="match status" value="2"/>
</dbReference>
<dbReference type="SUPFAM" id="SSF82615">
    <property type="entry name" value="Polo-box domain"/>
    <property type="match status" value="2"/>
</dbReference>
<keyword evidence="5 8" id="KW-0418">Kinase</keyword>
<feature type="region of interest" description="Disordered" evidence="9">
    <location>
        <begin position="822"/>
        <end position="864"/>
    </location>
</feature>
<dbReference type="EC" id="2.7.11.21" evidence="8"/>
<keyword evidence="3" id="KW-0677">Repeat</keyword>
<feature type="binding site" evidence="7">
    <location>
        <position position="108"/>
    </location>
    <ligand>
        <name>ATP</name>
        <dbReference type="ChEBI" id="CHEBI:30616"/>
    </ligand>
</feature>
<dbReference type="PROSITE" id="PS50011">
    <property type="entry name" value="PROTEIN_KINASE_DOM"/>
    <property type="match status" value="1"/>
</dbReference>
<comment type="catalytic activity">
    <reaction evidence="8">
        <text>L-threonyl-[protein] + ATP = O-phospho-L-threonyl-[protein] + ADP + H(+)</text>
        <dbReference type="Rhea" id="RHEA:46608"/>
        <dbReference type="Rhea" id="RHEA-COMP:11060"/>
        <dbReference type="Rhea" id="RHEA-COMP:11605"/>
        <dbReference type="ChEBI" id="CHEBI:15378"/>
        <dbReference type="ChEBI" id="CHEBI:30013"/>
        <dbReference type="ChEBI" id="CHEBI:30616"/>
        <dbReference type="ChEBI" id="CHEBI:61977"/>
        <dbReference type="ChEBI" id="CHEBI:456216"/>
        <dbReference type="EC" id="2.7.11.21"/>
    </reaction>
</comment>
<reference evidence="12 13" key="1">
    <citation type="submission" date="2024-01" db="EMBL/GenBank/DDBJ databases">
        <title>A draft genome for the cacao thread blight pathogen Marasmiellus scandens.</title>
        <authorList>
            <person name="Baruah I.K."/>
            <person name="Leung J."/>
            <person name="Bukari Y."/>
            <person name="Amoako-Attah I."/>
            <person name="Meinhardt L.W."/>
            <person name="Bailey B.A."/>
            <person name="Cohen S.P."/>
        </authorList>
    </citation>
    <scope>NUCLEOTIDE SEQUENCE [LARGE SCALE GENOMIC DNA]</scope>
    <source>
        <strain evidence="12 13">GH-19</strain>
    </source>
</reference>
<protein>
    <recommendedName>
        <fullName evidence="8">Serine/threonine-protein kinase</fullName>
        <ecNumber evidence="8">2.7.11.21</ecNumber>
    </recommendedName>
</protein>
<dbReference type="InterPro" id="IPR017441">
    <property type="entry name" value="Protein_kinase_ATP_BS"/>
</dbReference>
<sequence>MSAQVYPPHRYTSKPAATTRRYPLTNTVNQNQPIQKTPQKPQEKQKQKQPASPPLPRQNTKTAPPSPPRVISDPSGHLRFNRVGFLGEGGFARVYEVEDPRGARLACKVVTKSSLKTKKAKTKLYAEIKIHRALEHPNIVDFQDCFEDDDNVYMTLELCANGSMMDMLRRRRRFTEPEARFFTVQLIGACQYMHTHQVIHRDLKLGNLFLDGNMNVKVGDFGLAALIESPGERKKTICGTPNYIAPEVLFDTANGHSFEVDTWSIGVILYTLVVGRPPFQTKDVKAIYERIRKNDYEFPADRPISGHAQGLIQAVLASDPQKRPSLLDIVDDYFFTRGTFPAYIPSSAYDIPPDFRNISRAASEANLRRVRRNALLDEDQMTSIAVPRPRDVPSSSSSATSGSNATTSRSVTTSIAQQEKEFQKAVQPGSPISALLNSAKRPLMMSATGAEQRNNNGVKESPLYRKLQAASNPSPLRQSVTALGSRGHANGRALQHITEEEMIDERARKEQMTRIKELEAQKARIVAQMAPVREEEKEDVEMFPPVKEMLPVKKEVRKPSVKENRVPNQAPIVDPQGKQSTFEAAASVLTLAFDARSIGRVFKDPRKDKHLPLPEEKLFIVSWVDYCNRYGMGYALTDGTVGVYFNDSTTLILSADKQHFDYVTARKSGNIYLRKSYTVEEYPGELLNKVYLLKHFEKYIMDHLFGQYDYVFEDKEKIKGMTWVQKYLRMKRVIVFKLSHDVLQFNFYDHTKLVLSSNGLVVTHIDKNSNLTRWALADVMKISLRIARGDTGYDPEEVKFNQKLVDKLKFCKEVLLSIHNASQDDDDDDVPADGSAPTAVGQDPKMHDFGSLGLAGRTSKTSLR</sequence>
<dbReference type="InterPro" id="IPR011009">
    <property type="entry name" value="Kinase-like_dom_sf"/>
</dbReference>
<dbReference type="PANTHER" id="PTHR24345">
    <property type="entry name" value="SERINE/THREONINE-PROTEIN KINASE PLK"/>
    <property type="match status" value="1"/>
</dbReference>
<dbReference type="Gene3D" id="3.30.200.20">
    <property type="entry name" value="Phosphorylase Kinase, domain 1"/>
    <property type="match status" value="1"/>
</dbReference>
<dbReference type="Pfam" id="PF00659">
    <property type="entry name" value="POLO_box"/>
    <property type="match status" value="2"/>
</dbReference>
<dbReference type="GO" id="GO:0016301">
    <property type="term" value="F:kinase activity"/>
    <property type="evidence" value="ECO:0007669"/>
    <property type="project" value="UniProtKB-KW"/>
</dbReference>
<dbReference type="PROSITE" id="PS50078">
    <property type="entry name" value="POLO_BOX"/>
    <property type="match status" value="2"/>
</dbReference>
<feature type="compositionally biased region" description="Low complexity" evidence="9">
    <location>
        <begin position="30"/>
        <end position="40"/>
    </location>
</feature>
<dbReference type="CDD" id="cd14099">
    <property type="entry name" value="STKc_PLK"/>
    <property type="match status" value="1"/>
</dbReference>
<evidence type="ECO:0000256" key="7">
    <source>
        <dbReference type="PROSITE-ProRule" id="PRU10141"/>
    </source>
</evidence>
<name>A0ABR1JMV9_9AGAR</name>
<proteinExistence type="inferred from homology"/>
<dbReference type="PANTHER" id="PTHR24345:SF0">
    <property type="entry name" value="CELL CYCLE SERINE_THREONINE-PROTEIN KINASE CDC5_MSD2"/>
    <property type="match status" value="1"/>
</dbReference>
<evidence type="ECO:0000313" key="12">
    <source>
        <dbReference type="EMBL" id="KAK7462767.1"/>
    </source>
</evidence>
<comment type="caution">
    <text evidence="12">The sequence shown here is derived from an EMBL/GenBank/DDBJ whole genome shotgun (WGS) entry which is preliminary data.</text>
</comment>
<evidence type="ECO:0000256" key="3">
    <source>
        <dbReference type="ARBA" id="ARBA00022737"/>
    </source>
</evidence>
<dbReference type="PROSITE" id="PS00107">
    <property type="entry name" value="PROTEIN_KINASE_ATP"/>
    <property type="match status" value="1"/>
</dbReference>
<evidence type="ECO:0000259" key="11">
    <source>
        <dbReference type="PROSITE" id="PS50078"/>
    </source>
</evidence>
<keyword evidence="2 8" id="KW-0808">Transferase</keyword>
<dbReference type="SMART" id="SM00220">
    <property type="entry name" value="S_TKc"/>
    <property type="match status" value="1"/>
</dbReference>
<dbReference type="CDD" id="cd13118">
    <property type="entry name" value="POLO_box_1"/>
    <property type="match status" value="1"/>
</dbReference>
<evidence type="ECO:0000259" key="10">
    <source>
        <dbReference type="PROSITE" id="PS50011"/>
    </source>
</evidence>
<feature type="compositionally biased region" description="Low complexity" evidence="9">
    <location>
        <begin position="392"/>
        <end position="410"/>
    </location>
</feature>
<accession>A0ABR1JMV9</accession>
<feature type="domain" description="POLO box" evidence="11">
    <location>
        <begin position="723"/>
        <end position="820"/>
    </location>
</feature>
<dbReference type="InterPro" id="IPR008271">
    <property type="entry name" value="Ser/Thr_kinase_AS"/>
</dbReference>
<feature type="domain" description="POLO box" evidence="11">
    <location>
        <begin position="619"/>
        <end position="702"/>
    </location>
</feature>
<dbReference type="SUPFAM" id="SSF56112">
    <property type="entry name" value="Protein kinase-like (PK-like)"/>
    <property type="match status" value="1"/>
</dbReference>
<gene>
    <name evidence="12" type="primary">CDC5</name>
    <name evidence="12" type="ORF">VKT23_007351</name>
</gene>
<dbReference type="InterPro" id="IPR033701">
    <property type="entry name" value="POLO_box_1"/>
</dbReference>
<keyword evidence="4 7" id="KW-0547">Nucleotide-binding</keyword>
<evidence type="ECO:0000256" key="8">
    <source>
        <dbReference type="RuleBase" id="RU361162"/>
    </source>
</evidence>
<dbReference type="PROSITE" id="PS00108">
    <property type="entry name" value="PROTEIN_KINASE_ST"/>
    <property type="match status" value="1"/>
</dbReference>
<feature type="domain" description="Protein kinase" evidence="10">
    <location>
        <begin position="80"/>
        <end position="335"/>
    </location>
</feature>
<evidence type="ECO:0000256" key="6">
    <source>
        <dbReference type="ARBA" id="ARBA00022840"/>
    </source>
</evidence>
<feature type="region of interest" description="Disordered" evidence="9">
    <location>
        <begin position="1"/>
        <end position="76"/>
    </location>
</feature>
<evidence type="ECO:0000256" key="2">
    <source>
        <dbReference type="ARBA" id="ARBA00022679"/>
    </source>
</evidence>
<keyword evidence="13" id="KW-1185">Reference proteome</keyword>